<evidence type="ECO:0000256" key="2">
    <source>
        <dbReference type="SAM" id="Phobius"/>
    </source>
</evidence>
<proteinExistence type="predicted"/>
<gene>
    <name evidence="3" type="ORF">BCR38DRAFT_482526</name>
</gene>
<feature type="compositionally biased region" description="Basic and acidic residues" evidence="1">
    <location>
        <begin position="77"/>
        <end position="88"/>
    </location>
</feature>
<dbReference type="GeneID" id="63779728"/>
<sequence>MPGLNNSFQRALHPCDKSHAVLLNMLLHFGGNCLSAAIMTSIFTYQLQNTLSKLHLEEDVHITEAIACPALPGLQKGNDEETSRKESGVIEPSTSMEANSMELQNQDECHA</sequence>
<dbReference type="EMBL" id="MCFJ01000003">
    <property type="protein sequence ID" value="ORY69053.1"/>
    <property type="molecule type" value="Genomic_DNA"/>
</dbReference>
<keyword evidence="2" id="KW-0472">Membrane</keyword>
<feature type="transmembrane region" description="Helical" evidence="2">
    <location>
        <begin position="20"/>
        <end position="45"/>
    </location>
</feature>
<protein>
    <submittedName>
        <fullName evidence="3">Uncharacterized protein</fullName>
    </submittedName>
</protein>
<dbReference type="InParanoid" id="A0A1Y2EBU8"/>
<feature type="compositionally biased region" description="Polar residues" evidence="1">
    <location>
        <begin position="92"/>
        <end position="111"/>
    </location>
</feature>
<evidence type="ECO:0000256" key="1">
    <source>
        <dbReference type="SAM" id="MobiDB-lite"/>
    </source>
</evidence>
<dbReference type="Proteomes" id="UP000193689">
    <property type="component" value="Unassembled WGS sequence"/>
</dbReference>
<keyword evidence="2" id="KW-0812">Transmembrane</keyword>
<dbReference type="RefSeq" id="XP_040719340.1">
    <property type="nucleotide sequence ID" value="XM_040863516.1"/>
</dbReference>
<feature type="region of interest" description="Disordered" evidence="1">
    <location>
        <begin position="72"/>
        <end position="111"/>
    </location>
</feature>
<name>A0A1Y2EBU8_9PEZI</name>
<keyword evidence="2" id="KW-1133">Transmembrane helix</keyword>
<keyword evidence="4" id="KW-1185">Reference proteome</keyword>
<organism evidence="3 4">
    <name type="scientific">Pseudomassariella vexata</name>
    <dbReference type="NCBI Taxonomy" id="1141098"/>
    <lineage>
        <taxon>Eukaryota</taxon>
        <taxon>Fungi</taxon>
        <taxon>Dikarya</taxon>
        <taxon>Ascomycota</taxon>
        <taxon>Pezizomycotina</taxon>
        <taxon>Sordariomycetes</taxon>
        <taxon>Xylariomycetidae</taxon>
        <taxon>Amphisphaeriales</taxon>
        <taxon>Pseudomassariaceae</taxon>
        <taxon>Pseudomassariella</taxon>
    </lineage>
</organism>
<reference evidence="3 4" key="1">
    <citation type="submission" date="2016-07" db="EMBL/GenBank/DDBJ databases">
        <title>Pervasive Adenine N6-methylation of Active Genes in Fungi.</title>
        <authorList>
            <consortium name="DOE Joint Genome Institute"/>
            <person name="Mondo S.J."/>
            <person name="Dannebaum R.O."/>
            <person name="Kuo R.C."/>
            <person name="Labutti K."/>
            <person name="Haridas S."/>
            <person name="Kuo A."/>
            <person name="Salamov A."/>
            <person name="Ahrendt S.R."/>
            <person name="Lipzen A."/>
            <person name="Sullivan W."/>
            <person name="Andreopoulos W.B."/>
            <person name="Clum A."/>
            <person name="Lindquist E."/>
            <person name="Daum C."/>
            <person name="Ramamoorthy G.K."/>
            <person name="Gryganskyi A."/>
            <person name="Culley D."/>
            <person name="Magnuson J.K."/>
            <person name="James T.Y."/>
            <person name="O'Malley M.A."/>
            <person name="Stajich J.E."/>
            <person name="Spatafora J.W."/>
            <person name="Visel A."/>
            <person name="Grigoriev I.V."/>
        </authorList>
    </citation>
    <scope>NUCLEOTIDE SEQUENCE [LARGE SCALE GENOMIC DNA]</scope>
    <source>
        <strain evidence="3 4">CBS 129021</strain>
    </source>
</reference>
<comment type="caution">
    <text evidence="3">The sequence shown here is derived from an EMBL/GenBank/DDBJ whole genome shotgun (WGS) entry which is preliminary data.</text>
</comment>
<accession>A0A1Y2EBU8</accession>
<evidence type="ECO:0000313" key="4">
    <source>
        <dbReference type="Proteomes" id="UP000193689"/>
    </source>
</evidence>
<evidence type="ECO:0000313" key="3">
    <source>
        <dbReference type="EMBL" id="ORY69053.1"/>
    </source>
</evidence>
<dbReference type="AlphaFoldDB" id="A0A1Y2EBU8"/>